<evidence type="ECO:0000256" key="1">
    <source>
        <dbReference type="SAM" id="MobiDB-lite"/>
    </source>
</evidence>
<accession>A0A8J6YXD7</accession>
<dbReference type="RefSeq" id="WP_193184098.1">
    <property type="nucleotide sequence ID" value="NZ_JACVXA010000046.1"/>
</dbReference>
<dbReference type="EMBL" id="JACVXA010000046">
    <property type="protein sequence ID" value="MBE3639427.1"/>
    <property type="molecule type" value="Genomic_DNA"/>
</dbReference>
<evidence type="ECO:0000313" key="4">
    <source>
        <dbReference type="Proteomes" id="UP000609121"/>
    </source>
</evidence>
<feature type="chain" id="PRO_5035198089" evidence="2">
    <location>
        <begin position="29"/>
        <end position="108"/>
    </location>
</feature>
<gene>
    <name evidence="3" type="ORF">ICN82_14595</name>
</gene>
<feature type="compositionally biased region" description="Pro residues" evidence="1">
    <location>
        <begin position="98"/>
        <end position="108"/>
    </location>
</feature>
<feature type="compositionally biased region" description="Low complexity" evidence="1">
    <location>
        <begin position="67"/>
        <end position="77"/>
    </location>
</feature>
<proteinExistence type="predicted"/>
<keyword evidence="2" id="KW-0732">Signal</keyword>
<name>A0A8J6YXD7_9RHOB</name>
<protein>
    <submittedName>
        <fullName evidence="3">Uncharacterized protein</fullName>
    </submittedName>
</protein>
<dbReference type="AlphaFoldDB" id="A0A8J6YXD7"/>
<keyword evidence="4" id="KW-1185">Reference proteome</keyword>
<dbReference type="Proteomes" id="UP000609121">
    <property type="component" value="Unassembled WGS sequence"/>
</dbReference>
<evidence type="ECO:0000256" key="2">
    <source>
        <dbReference type="SAM" id="SignalP"/>
    </source>
</evidence>
<evidence type="ECO:0000313" key="3">
    <source>
        <dbReference type="EMBL" id="MBE3639427.1"/>
    </source>
</evidence>
<feature type="signal peptide" evidence="2">
    <location>
        <begin position="1"/>
        <end position="28"/>
    </location>
</feature>
<sequence>METERLAATAGLAVMAICLGLPPASLSAATLRTDDSCLMACGPVPAPPDQDEARPRPPAATPPLGPAGPAFDAPLDLPGGGFLTGPGGAEPVWDGLPDPVPAMPDAPR</sequence>
<organism evidence="3 4">
    <name type="scientific">Mangrovicoccus algicola</name>
    <dbReference type="NCBI Taxonomy" id="2771008"/>
    <lineage>
        <taxon>Bacteria</taxon>
        <taxon>Pseudomonadati</taxon>
        <taxon>Pseudomonadota</taxon>
        <taxon>Alphaproteobacteria</taxon>
        <taxon>Rhodobacterales</taxon>
        <taxon>Paracoccaceae</taxon>
        <taxon>Mangrovicoccus</taxon>
    </lineage>
</organism>
<feature type="compositionally biased region" description="Gly residues" evidence="1">
    <location>
        <begin position="78"/>
        <end position="88"/>
    </location>
</feature>
<feature type="region of interest" description="Disordered" evidence="1">
    <location>
        <begin position="42"/>
        <end position="108"/>
    </location>
</feature>
<comment type="caution">
    <text evidence="3">The sequence shown here is derived from an EMBL/GenBank/DDBJ whole genome shotgun (WGS) entry which is preliminary data.</text>
</comment>
<feature type="compositionally biased region" description="Pro residues" evidence="1">
    <location>
        <begin position="56"/>
        <end position="66"/>
    </location>
</feature>
<reference evidence="3" key="1">
    <citation type="submission" date="2020-09" db="EMBL/GenBank/DDBJ databases">
        <title>A novel bacterium of genus Mangrovicoccus, isolated from South China Sea.</title>
        <authorList>
            <person name="Huang H."/>
            <person name="Mo K."/>
            <person name="Hu Y."/>
        </authorList>
    </citation>
    <scope>NUCLEOTIDE SEQUENCE</scope>
    <source>
        <strain evidence="3">HB182678</strain>
    </source>
</reference>